<dbReference type="InterPro" id="IPR003439">
    <property type="entry name" value="ABC_transporter-like_ATP-bd"/>
</dbReference>
<comment type="function">
    <text evidence="9">Probably part of an ABC transporter complex. Responsible for energy coupling to the transport system.</text>
</comment>
<sequence>MDSSVGLAARSVSFGYGELGVLSGVDFVVPVGCRVALLGANGCGKTTLLRLLSGALRPSSGQVLVDGVALRPSREGLRRHRQMVQLVLQDPDDQLFSADVYRDVSFGPVNLGLGVAQARERVQEALSLLDIADLAHRPTHALSFGQRKRVAIAGAVAMRPRFLLLDEPTAGLDSAEVDEFVVALERLESAGTTVVVATHDVDWALAWADVGAVVSGGQVCCGPVAEVLGQGSRVRVPWVLELVSRLGLEVDPLPRSLDDVVEVLRARGRF</sequence>
<dbReference type="RefSeq" id="WP_028326956.1">
    <property type="nucleotide sequence ID" value="NZ_LT906453.1"/>
</dbReference>
<keyword evidence="8 10" id="KW-0472">Membrane</keyword>
<accession>A0A239VFJ8</accession>
<evidence type="ECO:0000256" key="3">
    <source>
        <dbReference type="ARBA" id="ARBA00022448"/>
    </source>
</evidence>
<dbReference type="CDD" id="cd03225">
    <property type="entry name" value="ABC_cobalt_CbiO_domain1"/>
    <property type="match status" value="1"/>
</dbReference>
<protein>
    <recommendedName>
        <fullName evidence="10">ABC transporter ATP-binding protein</fullName>
    </recommendedName>
</protein>
<evidence type="ECO:0000256" key="5">
    <source>
        <dbReference type="ARBA" id="ARBA00022741"/>
    </source>
</evidence>
<comment type="subcellular location">
    <subcellularLocation>
        <location evidence="1 10">Cell membrane</location>
        <topology evidence="1 10">Peripheral membrane protein</topology>
    </subcellularLocation>
</comment>
<dbReference type="SMART" id="SM00382">
    <property type="entry name" value="AAA"/>
    <property type="match status" value="1"/>
</dbReference>
<evidence type="ECO:0000256" key="7">
    <source>
        <dbReference type="ARBA" id="ARBA00022967"/>
    </source>
</evidence>
<keyword evidence="12" id="KW-0378">Hydrolase</keyword>
<evidence type="ECO:0000313" key="12">
    <source>
        <dbReference type="EMBL" id="SNV20937.1"/>
    </source>
</evidence>
<dbReference type="EMBL" id="LT906453">
    <property type="protein sequence ID" value="SNV20937.1"/>
    <property type="molecule type" value="Genomic_DNA"/>
</dbReference>
<dbReference type="STRING" id="1121387.GCA_000429885_00961"/>
<name>A0A239VFJ8_9MICO</name>
<evidence type="ECO:0000256" key="1">
    <source>
        <dbReference type="ARBA" id="ARBA00004202"/>
    </source>
</evidence>
<keyword evidence="3 10" id="KW-0813">Transport</keyword>
<comment type="function">
    <text evidence="10">Part of an ABC transporter complex. Responsible for energy coupling to the transport system.</text>
</comment>
<gene>
    <name evidence="12" type="primary">cbiO_1</name>
    <name evidence="12" type="ORF">SAMEA4475696_01127</name>
</gene>
<dbReference type="GO" id="GO:0005524">
    <property type="term" value="F:ATP binding"/>
    <property type="evidence" value="ECO:0007669"/>
    <property type="project" value="UniProtKB-UniRule"/>
</dbReference>
<dbReference type="InterPro" id="IPR050095">
    <property type="entry name" value="ECF_ABC_transporter_ATP-bd"/>
</dbReference>
<dbReference type="GeneID" id="63459362"/>
<dbReference type="KEGG" id="dco:SAMEA4475696_1127"/>
<dbReference type="OrthoDB" id="9806471at2"/>
<dbReference type="PROSITE" id="PS00211">
    <property type="entry name" value="ABC_TRANSPORTER_1"/>
    <property type="match status" value="1"/>
</dbReference>
<keyword evidence="5 10" id="KW-0547">Nucleotide-binding</keyword>
<dbReference type="GO" id="GO:0006824">
    <property type="term" value="P:cobalt ion transport"/>
    <property type="evidence" value="ECO:0007669"/>
    <property type="project" value="InterPro"/>
</dbReference>
<evidence type="ECO:0000259" key="11">
    <source>
        <dbReference type="PROSITE" id="PS50893"/>
    </source>
</evidence>
<keyword evidence="6 10" id="KW-0067">ATP-binding</keyword>
<proteinExistence type="inferred from homology"/>
<dbReference type="PANTHER" id="PTHR43553:SF24">
    <property type="entry name" value="ENERGY-COUPLING FACTOR TRANSPORTER ATP-BINDING PROTEIN ECFA1"/>
    <property type="match status" value="1"/>
</dbReference>
<evidence type="ECO:0000256" key="10">
    <source>
        <dbReference type="RuleBase" id="RU364103"/>
    </source>
</evidence>
<dbReference type="SUPFAM" id="SSF52540">
    <property type="entry name" value="P-loop containing nucleoside triphosphate hydrolases"/>
    <property type="match status" value="1"/>
</dbReference>
<dbReference type="InterPro" id="IPR005876">
    <property type="entry name" value="Co_trans_ATP-bd"/>
</dbReference>
<dbReference type="InterPro" id="IPR003593">
    <property type="entry name" value="AAA+_ATPase"/>
</dbReference>
<keyword evidence="4 10" id="KW-1003">Cell membrane</keyword>
<keyword evidence="13" id="KW-1185">Reference proteome</keyword>
<organism evidence="12 13">
    <name type="scientific">Dermatophilus congolensis</name>
    <dbReference type="NCBI Taxonomy" id="1863"/>
    <lineage>
        <taxon>Bacteria</taxon>
        <taxon>Bacillati</taxon>
        <taxon>Actinomycetota</taxon>
        <taxon>Actinomycetes</taxon>
        <taxon>Micrococcales</taxon>
        <taxon>Dermatophilaceae</taxon>
        <taxon>Dermatophilus</taxon>
    </lineage>
</organism>
<evidence type="ECO:0000256" key="2">
    <source>
        <dbReference type="ARBA" id="ARBA00005417"/>
    </source>
</evidence>
<dbReference type="Proteomes" id="UP000242637">
    <property type="component" value="Chromosome 1"/>
</dbReference>
<dbReference type="GO" id="GO:0042626">
    <property type="term" value="F:ATPase-coupled transmembrane transporter activity"/>
    <property type="evidence" value="ECO:0007669"/>
    <property type="project" value="TreeGrafter"/>
</dbReference>
<evidence type="ECO:0000256" key="9">
    <source>
        <dbReference type="ARBA" id="ARBA00025157"/>
    </source>
</evidence>
<dbReference type="InterPro" id="IPR027417">
    <property type="entry name" value="P-loop_NTPase"/>
</dbReference>
<dbReference type="PROSITE" id="PS50893">
    <property type="entry name" value="ABC_TRANSPORTER_2"/>
    <property type="match status" value="1"/>
</dbReference>
<dbReference type="PANTHER" id="PTHR43553">
    <property type="entry name" value="HEAVY METAL TRANSPORTER"/>
    <property type="match status" value="1"/>
</dbReference>
<evidence type="ECO:0000256" key="4">
    <source>
        <dbReference type="ARBA" id="ARBA00022475"/>
    </source>
</evidence>
<comment type="similarity">
    <text evidence="2 10">Belongs to the ABC transporter superfamily.</text>
</comment>
<evidence type="ECO:0000313" key="13">
    <source>
        <dbReference type="Proteomes" id="UP000242637"/>
    </source>
</evidence>
<evidence type="ECO:0000256" key="8">
    <source>
        <dbReference type="ARBA" id="ARBA00023136"/>
    </source>
</evidence>
<dbReference type="AlphaFoldDB" id="A0A239VFJ8"/>
<dbReference type="NCBIfam" id="TIGR01166">
    <property type="entry name" value="cbiO"/>
    <property type="match status" value="1"/>
</dbReference>
<feature type="domain" description="ABC transporter" evidence="11">
    <location>
        <begin position="7"/>
        <end position="241"/>
    </location>
</feature>
<dbReference type="GO" id="GO:0043190">
    <property type="term" value="C:ATP-binding cassette (ABC) transporter complex"/>
    <property type="evidence" value="ECO:0007669"/>
    <property type="project" value="TreeGrafter"/>
</dbReference>
<dbReference type="InterPro" id="IPR015856">
    <property type="entry name" value="ABC_transpr_CbiO/EcfA_su"/>
</dbReference>
<dbReference type="Pfam" id="PF00005">
    <property type="entry name" value="ABC_tran"/>
    <property type="match status" value="1"/>
</dbReference>
<reference evidence="12 13" key="1">
    <citation type="submission" date="2017-06" db="EMBL/GenBank/DDBJ databases">
        <authorList>
            <consortium name="Pathogen Informatics"/>
        </authorList>
    </citation>
    <scope>NUCLEOTIDE SEQUENCE [LARGE SCALE GENOMIC DNA]</scope>
    <source>
        <strain evidence="12 13">NCTC13039</strain>
    </source>
</reference>
<dbReference type="InterPro" id="IPR017871">
    <property type="entry name" value="ABC_transporter-like_CS"/>
</dbReference>
<dbReference type="GO" id="GO:0016887">
    <property type="term" value="F:ATP hydrolysis activity"/>
    <property type="evidence" value="ECO:0007669"/>
    <property type="project" value="InterPro"/>
</dbReference>
<keyword evidence="7" id="KW-1278">Translocase</keyword>
<dbReference type="Gene3D" id="3.40.50.300">
    <property type="entry name" value="P-loop containing nucleotide triphosphate hydrolases"/>
    <property type="match status" value="1"/>
</dbReference>
<evidence type="ECO:0000256" key="6">
    <source>
        <dbReference type="ARBA" id="ARBA00022840"/>
    </source>
</evidence>